<evidence type="ECO:0000256" key="3">
    <source>
        <dbReference type="ARBA" id="ARBA00022839"/>
    </source>
</evidence>
<dbReference type="InterPro" id="IPR004843">
    <property type="entry name" value="Calcineurin-like_PHP"/>
</dbReference>
<dbReference type="Gene3D" id="3.60.21.10">
    <property type="match status" value="1"/>
</dbReference>
<evidence type="ECO:0000256" key="1">
    <source>
        <dbReference type="ARBA" id="ARBA00022722"/>
    </source>
</evidence>
<evidence type="ECO:0000259" key="5">
    <source>
        <dbReference type="Pfam" id="PF00149"/>
    </source>
</evidence>
<dbReference type="InterPro" id="IPR004593">
    <property type="entry name" value="SbcD"/>
</dbReference>
<dbReference type="EMBL" id="JBHUPB010000009">
    <property type="protein sequence ID" value="MFD2968678.1"/>
    <property type="molecule type" value="Genomic_DNA"/>
</dbReference>
<organism evidence="6 7">
    <name type="scientific">Sphingobacterium bambusae</name>
    <dbReference type="NCBI Taxonomy" id="662858"/>
    <lineage>
        <taxon>Bacteria</taxon>
        <taxon>Pseudomonadati</taxon>
        <taxon>Bacteroidota</taxon>
        <taxon>Sphingobacteriia</taxon>
        <taxon>Sphingobacteriales</taxon>
        <taxon>Sphingobacteriaceae</taxon>
        <taxon>Sphingobacterium</taxon>
    </lineage>
</organism>
<dbReference type="PANTHER" id="PTHR30337">
    <property type="entry name" value="COMPONENT OF ATP-DEPENDENT DSDNA EXONUCLEASE"/>
    <property type="match status" value="1"/>
</dbReference>
<evidence type="ECO:0000256" key="2">
    <source>
        <dbReference type="ARBA" id="ARBA00022801"/>
    </source>
</evidence>
<keyword evidence="4" id="KW-0255">Endonuclease</keyword>
<keyword evidence="2 4" id="KW-0378">Hydrolase</keyword>
<protein>
    <recommendedName>
        <fullName evidence="4">Nuclease SbcCD subunit D</fullName>
    </recommendedName>
</protein>
<proteinExistence type="inferred from homology"/>
<name>A0ABW6BGK8_9SPHI</name>
<dbReference type="InterPro" id="IPR029052">
    <property type="entry name" value="Metallo-depent_PP-like"/>
</dbReference>
<dbReference type="SUPFAM" id="SSF56300">
    <property type="entry name" value="Metallo-dependent phosphatases"/>
    <property type="match status" value="1"/>
</dbReference>
<evidence type="ECO:0000313" key="7">
    <source>
        <dbReference type="Proteomes" id="UP001597525"/>
    </source>
</evidence>
<gene>
    <name evidence="4" type="primary">sbcD</name>
    <name evidence="6" type="ORF">ACFS7Y_14855</name>
</gene>
<keyword evidence="7" id="KW-1185">Reference proteome</keyword>
<dbReference type="Proteomes" id="UP001597525">
    <property type="component" value="Unassembled WGS sequence"/>
</dbReference>
<keyword evidence="4" id="KW-0233">DNA recombination</keyword>
<feature type="domain" description="Calcineurin-like phosphoesterase" evidence="5">
    <location>
        <begin position="21"/>
        <end position="120"/>
    </location>
</feature>
<keyword evidence="1 4" id="KW-0540">Nuclease</keyword>
<dbReference type="InterPro" id="IPR050535">
    <property type="entry name" value="DNA_Repair-Maintenance_Comp"/>
</dbReference>
<dbReference type="InterPro" id="IPR041796">
    <property type="entry name" value="Mre11_N"/>
</dbReference>
<comment type="similarity">
    <text evidence="4">Belongs to the SbcD family.</text>
</comment>
<keyword evidence="3 4" id="KW-0269">Exonuclease</keyword>
<evidence type="ECO:0000313" key="6">
    <source>
        <dbReference type="EMBL" id="MFD2968678.1"/>
    </source>
</evidence>
<sequence>MRQRQEKLTGSAFLSKLEHSMKILHTADWHLGKKLDYFSRLEEQREVLAEISEIAEREQVDAIIIAGDLFDTFNPPVEAVELLYKTLRRLSNNGERPVIAIAGNHDSADRIDAPDALARECGIIFVGYPKARVVPFEVQHGYALSKTDDGFIELLLPRHNYPLRIIHTPFANELRLKQFLGLESKEQKLNELLHEHWQTVADAYCDEQGVNMLTAHLYMLRRGGEILEEPEGEKPIKVGHADLIYSDGIPRQIQYTALGHLHRFQEIGGHPAPVVYPSSPLAYSFAEAGQEKGVVIIDAKPAQPVTYAKIPLKSGRALHRKKFLHIDEAVAWLHANPYALIELTLVSNTFLSSAELKRIHEAHDGIIHIIPVVKSEEMIEEKVQSINLDQDIDALFKDYFQYRLGQEPNHEIMQLLNEVINSNTETED</sequence>
<keyword evidence="4" id="KW-0235">DNA replication</keyword>
<dbReference type="GO" id="GO:0004527">
    <property type="term" value="F:exonuclease activity"/>
    <property type="evidence" value="ECO:0007669"/>
    <property type="project" value="UniProtKB-KW"/>
</dbReference>
<comment type="function">
    <text evidence="4">SbcCD cleaves DNA hairpin structures. These structures can inhibit DNA replication and are intermediates in certain DNA recombination reactions. The complex acts as a 3'-&gt;5' double strand exonuclease that can open hairpins. It also has a 5' single-strand endonuclease activity.</text>
</comment>
<dbReference type="CDD" id="cd00840">
    <property type="entry name" value="MPP_Mre11_N"/>
    <property type="match status" value="1"/>
</dbReference>
<dbReference type="PANTHER" id="PTHR30337:SF0">
    <property type="entry name" value="NUCLEASE SBCCD SUBUNIT D"/>
    <property type="match status" value="1"/>
</dbReference>
<comment type="subunit">
    <text evidence="4">Heterodimer of SbcC and SbcD.</text>
</comment>
<accession>A0ABW6BGK8</accession>
<dbReference type="Pfam" id="PF00149">
    <property type="entry name" value="Metallophos"/>
    <property type="match status" value="1"/>
</dbReference>
<reference evidence="7" key="1">
    <citation type="journal article" date="2019" name="Int. J. Syst. Evol. Microbiol.">
        <title>The Global Catalogue of Microorganisms (GCM) 10K type strain sequencing project: providing services to taxonomists for standard genome sequencing and annotation.</title>
        <authorList>
            <consortium name="The Broad Institute Genomics Platform"/>
            <consortium name="The Broad Institute Genome Sequencing Center for Infectious Disease"/>
            <person name="Wu L."/>
            <person name="Ma J."/>
        </authorList>
    </citation>
    <scope>NUCLEOTIDE SEQUENCE [LARGE SCALE GENOMIC DNA]</scope>
    <source>
        <strain evidence="7">KCTC 22814</strain>
    </source>
</reference>
<evidence type="ECO:0000256" key="4">
    <source>
        <dbReference type="RuleBase" id="RU363069"/>
    </source>
</evidence>
<dbReference type="NCBIfam" id="TIGR00619">
    <property type="entry name" value="sbcd"/>
    <property type="match status" value="1"/>
</dbReference>
<comment type="caution">
    <text evidence="6">The sequence shown here is derived from an EMBL/GenBank/DDBJ whole genome shotgun (WGS) entry which is preliminary data.</text>
</comment>